<evidence type="ECO:0000256" key="1">
    <source>
        <dbReference type="ARBA" id="ARBA00001602"/>
    </source>
</evidence>
<dbReference type="GO" id="GO:0071555">
    <property type="term" value="P:cell wall organization"/>
    <property type="evidence" value="ECO:0007669"/>
    <property type="project" value="UniProtKB-KW"/>
</dbReference>
<feature type="active site" description="Proton donor/acceptor" evidence="7">
    <location>
        <position position="92"/>
    </location>
</feature>
<evidence type="ECO:0000256" key="3">
    <source>
        <dbReference type="ARBA" id="ARBA00022960"/>
    </source>
</evidence>
<dbReference type="HAMAP" id="MF_00258">
    <property type="entry name" value="Glu_racemase"/>
    <property type="match status" value="1"/>
</dbReference>
<evidence type="ECO:0000313" key="8">
    <source>
        <dbReference type="EMBL" id="GLS70503.1"/>
    </source>
</evidence>
<dbReference type="EMBL" id="BSPL01000016">
    <property type="protein sequence ID" value="GLS70503.1"/>
    <property type="molecule type" value="Genomic_DNA"/>
</dbReference>
<protein>
    <recommendedName>
        <fullName evidence="2 7">Glutamate racemase</fullName>
        <ecNumber evidence="2 7">5.1.1.3</ecNumber>
    </recommendedName>
</protein>
<dbReference type="PROSITE" id="PS00923">
    <property type="entry name" value="ASP_GLU_RACEMASE_1"/>
    <property type="match status" value="1"/>
</dbReference>
<keyword evidence="3 7" id="KW-0133">Cell shape</keyword>
<feature type="binding site" evidence="7">
    <location>
        <begin position="60"/>
        <end position="61"/>
    </location>
    <ligand>
        <name>substrate</name>
    </ligand>
</feature>
<organism evidence="8 9">
    <name type="scientific">Methylobacterium tardum</name>
    <dbReference type="NCBI Taxonomy" id="374432"/>
    <lineage>
        <taxon>Bacteria</taxon>
        <taxon>Pseudomonadati</taxon>
        <taxon>Pseudomonadota</taxon>
        <taxon>Alphaproteobacteria</taxon>
        <taxon>Hyphomicrobiales</taxon>
        <taxon>Methylobacteriaceae</taxon>
        <taxon>Methylobacterium</taxon>
    </lineage>
</organism>
<keyword evidence="4 7" id="KW-0573">Peptidoglycan synthesis</keyword>
<dbReference type="GO" id="GO:0008360">
    <property type="term" value="P:regulation of cell shape"/>
    <property type="evidence" value="ECO:0007669"/>
    <property type="project" value="UniProtKB-KW"/>
</dbReference>
<accession>A0AA37TM65</accession>
<dbReference type="AlphaFoldDB" id="A0AA37TM65"/>
<keyword evidence="9" id="KW-1185">Reference proteome</keyword>
<evidence type="ECO:0000313" key="9">
    <source>
        <dbReference type="Proteomes" id="UP001157440"/>
    </source>
</evidence>
<dbReference type="Gene3D" id="3.40.50.1860">
    <property type="match status" value="2"/>
</dbReference>
<dbReference type="PANTHER" id="PTHR21198">
    <property type="entry name" value="GLUTAMATE RACEMASE"/>
    <property type="match status" value="1"/>
</dbReference>
<keyword evidence="6 7" id="KW-0961">Cell wall biogenesis/degradation</keyword>
<dbReference type="InterPro" id="IPR004391">
    <property type="entry name" value="Glu_race"/>
</dbReference>
<feature type="binding site" evidence="7">
    <location>
        <begin position="93"/>
        <end position="94"/>
    </location>
    <ligand>
        <name>substrate</name>
    </ligand>
</feature>
<feature type="binding site" evidence="7">
    <location>
        <begin position="28"/>
        <end position="29"/>
    </location>
    <ligand>
        <name>substrate</name>
    </ligand>
</feature>
<dbReference type="InterPro" id="IPR018187">
    <property type="entry name" value="Asp/Glu_racemase_AS_1"/>
</dbReference>
<evidence type="ECO:0000256" key="7">
    <source>
        <dbReference type="HAMAP-Rule" id="MF_00258"/>
    </source>
</evidence>
<keyword evidence="5 7" id="KW-0413">Isomerase</keyword>
<proteinExistence type="inferred from homology"/>
<comment type="function">
    <text evidence="7">Provides the (R)-glutamate required for cell wall biosynthesis.</text>
</comment>
<dbReference type="Proteomes" id="UP001157440">
    <property type="component" value="Unassembled WGS sequence"/>
</dbReference>
<feature type="binding site" evidence="7">
    <location>
        <begin position="208"/>
        <end position="209"/>
    </location>
    <ligand>
        <name>substrate</name>
    </ligand>
</feature>
<dbReference type="SUPFAM" id="SSF53681">
    <property type="entry name" value="Aspartate/glutamate racemase"/>
    <property type="match status" value="2"/>
</dbReference>
<comment type="pathway">
    <text evidence="7">Cell wall biogenesis; peptidoglycan biosynthesis.</text>
</comment>
<reference evidence="9" key="1">
    <citation type="journal article" date="2019" name="Int. J. Syst. Evol. Microbiol.">
        <title>The Global Catalogue of Microorganisms (GCM) 10K type strain sequencing project: providing services to taxonomists for standard genome sequencing and annotation.</title>
        <authorList>
            <consortium name="The Broad Institute Genomics Platform"/>
            <consortium name="The Broad Institute Genome Sequencing Center for Infectious Disease"/>
            <person name="Wu L."/>
            <person name="Ma J."/>
        </authorList>
    </citation>
    <scope>NUCLEOTIDE SEQUENCE [LARGE SCALE GENOMIC DNA]</scope>
    <source>
        <strain evidence="9">NBRC 103632</strain>
    </source>
</reference>
<comment type="similarity">
    <text evidence="7">Belongs to the aspartate/glutamate racemases family.</text>
</comment>
<dbReference type="GO" id="GO:0009252">
    <property type="term" value="P:peptidoglycan biosynthetic process"/>
    <property type="evidence" value="ECO:0007669"/>
    <property type="project" value="UniProtKB-UniRule"/>
</dbReference>
<evidence type="ECO:0000256" key="2">
    <source>
        <dbReference type="ARBA" id="ARBA00013090"/>
    </source>
</evidence>
<dbReference type="RefSeq" id="WP_238198056.1">
    <property type="nucleotide sequence ID" value="NZ_BPQZ01000022.1"/>
</dbReference>
<evidence type="ECO:0000256" key="6">
    <source>
        <dbReference type="ARBA" id="ARBA00023316"/>
    </source>
</evidence>
<feature type="active site" description="Proton donor/acceptor" evidence="7">
    <location>
        <position position="207"/>
    </location>
</feature>
<gene>
    <name evidence="7 8" type="primary">murI</name>
    <name evidence="8" type="ORF">GCM10007890_25160</name>
</gene>
<dbReference type="EC" id="5.1.1.3" evidence="2 7"/>
<evidence type="ECO:0000256" key="4">
    <source>
        <dbReference type="ARBA" id="ARBA00022984"/>
    </source>
</evidence>
<dbReference type="InterPro" id="IPR015942">
    <property type="entry name" value="Asp/Glu/hydantoin_racemase"/>
</dbReference>
<sequence length="291" mass="30434">MRIDLMAGASLSAAALHVASEPTILVFDSGLGGLTVLDAVRRARPDARYVYVGDDAAFPYGRLGEPALVARVLTVMERLVATHRPDLVVIACNTASTLVLPALRQRFTTPFVGVVPPIKPAAEATRSRLVSLLATPGTVVRSYTRDLIATYAGSCTVSLVGSQNLAGYAEAELAGAPVDDAALAAEIAPCFTTEPDGRRTDVVCLACTHYPLLLPRLEALAPWPVTWIDPAPAIARRVVQLIGPLPRDAGRHGTATGAFTAGTCLNASLRTALAARGIGEVGIEAIPLPMQ</sequence>
<comment type="caution">
    <text evidence="8">The sequence shown here is derived from an EMBL/GenBank/DDBJ whole genome shotgun (WGS) entry which is preliminary data.</text>
</comment>
<dbReference type="PANTHER" id="PTHR21198:SF2">
    <property type="entry name" value="GLUTAMATE RACEMASE"/>
    <property type="match status" value="1"/>
</dbReference>
<evidence type="ECO:0000256" key="5">
    <source>
        <dbReference type="ARBA" id="ARBA00023235"/>
    </source>
</evidence>
<dbReference type="GO" id="GO:0008881">
    <property type="term" value="F:glutamate racemase activity"/>
    <property type="evidence" value="ECO:0007669"/>
    <property type="project" value="UniProtKB-UniRule"/>
</dbReference>
<dbReference type="NCBIfam" id="TIGR00067">
    <property type="entry name" value="glut_race"/>
    <property type="match status" value="1"/>
</dbReference>
<dbReference type="Pfam" id="PF01177">
    <property type="entry name" value="Asp_Glu_race"/>
    <property type="match status" value="1"/>
</dbReference>
<dbReference type="InterPro" id="IPR001920">
    <property type="entry name" value="Asp/Glu_race"/>
</dbReference>
<name>A0AA37TM65_9HYPH</name>
<comment type="catalytic activity">
    <reaction evidence="1 7">
        <text>L-glutamate = D-glutamate</text>
        <dbReference type="Rhea" id="RHEA:12813"/>
        <dbReference type="ChEBI" id="CHEBI:29985"/>
        <dbReference type="ChEBI" id="CHEBI:29986"/>
        <dbReference type="EC" id="5.1.1.3"/>
    </reaction>
</comment>